<organism evidence="2">
    <name type="scientific">Arion vulgaris</name>
    <dbReference type="NCBI Taxonomy" id="1028688"/>
    <lineage>
        <taxon>Eukaryota</taxon>
        <taxon>Metazoa</taxon>
        <taxon>Spiralia</taxon>
        <taxon>Lophotrochozoa</taxon>
        <taxon>Mollusca</taxon>
        <taxon>Gastropoda</taxon>
        <taxon>Heterobranchia</taxon>
        <taxon>Euthyneura</taxon>
        <taxon>Panpulmonata</taxon>
        <taxon>Eupulmonata</taxon>
        <taxon>Stylommatophora</taxon>
        <taxon>Helicina</taxon>
        <taxon>Arionoidea</taxon>
        <taxon>Arionidae</taxon>
        <taxon>Arion</taxon>
    </lineage>
</organism>
<feature type="non-terminal residue" evidence="2">
    <location>
        <position position="1"/>
    </location>
</feature>
<dbReference type="AlphaFoldDB" id="A0A0B6XYG6"/>
<sequence length="51" mass="5927">EKALQQQLRELTGHIQRLEPCGIAESRERIYAKESKEPKPNGRDNISYEES</sequence>
<protein>
    <submittedName>
        <fullName evidence="2">Uncharacterized protein</fullName>
    </submittedName>
</protein>
<name>A0A0B6XYG6_9EUPU</name>
<evidence type="ECO:0000313" key="2">
    <source>
        <dbReference type="EMBL" id="CEK49122.1"/>
    </source>
</evidence>
<reference evidence="2" key="1">
    <citation type="submission" date="2014-12" db="EMBL/GenBank/DDBJ databases">
        <title>Insight into the proteome of Arion vulgaris.</title>
        <authorList>
            <person name="Aradska J."/>
            <person name="Bulat T."/>
            <person name="Smidak R."/>
            <person name="Sarate P."/>
            <person name="Gangsoo J."/>
            <person name="Sialana F."/>
            <person name="Bilban M."/>
            <person name="Lubec G."/>
        </authorList>
    </citation>
    <scope>NUCLEOTIDE SEQUENCE</scope>
    <source>
        <tissue evidence="2">Skin</tissue>
    </source>
</reference>
<accession>A0A0B6XYG6</accession>
<evidence type="ECO:0000256" key="1">
    <source>
        <dbReference type="SAM" id="MobiDB-lite"/>
    </source>
</evidence>
<gene>
    <name evidence="2" type="primary">ORF6496</name>
</gene>
<dbReference type="EMBL" id="HACG01002257">
    <property type="protein sequence ID" value="CEK49122.1"/>
    <property type="molecule type" value="Transcribed_RNA"/>
</dbReference>
<proteinExistence type="predicted"/>
<feature type="region of interest" description="Disordered" evidence="1">
    <location>
        <begin position="29"/>
        <end position="51"/>
    </location>
</feature>
<feature type="compositionally biased region" description="Basic and acidic residues" evidence="1">
    <location>
        <begin position="29"/>
        <end position="42"/>
    </location>
</feature>